<dbReference type="EMBL" id="JAHQIW010004200">
    <property type="protein sequence ID" value="KAJ1361412.1"/>
    <property type="molecule type" value="Genomic_DNA"/>
</dbReference>
<organism evidence="2 3">
    <name type="scientific">Parelaphostrongylus tenuis</name>
    <name type="common">Meningeal worm</name>
    <dbReference type="NCBI Taxonomy" id="148309"/>
    <lineage>
        <taxon>Eukaryota</taxon>
        <taxon>Metazoa</taxon>
        <taxon>Ecdysozoa</taxon>
        <taxon>Nematoda</taxon>
        <taxon>Chromadorea</taxon>
        <taxon>Rhabditida</taxon>
        <taxon>Rhabditina</taxon>
        <taxon>Rhabditomorpha</taxon>
        <taxon>Strongyloidea</taxon>
        <taxon>Metastrongylidae</taxon>
        <taxon>Parelaphostrongylus</taxon>
    </lineage>
</organism>
<protein>
    <submittedName>
        <fullName evidence="2">Uncharacterized protein</fullName>
    </submittedName>
</protein>
<proteinExistence type="predicted"/>
<evidence type="ECO:0000313" key="2">
    <source>
        <dbReference type="EMBL" id="KAJ1361412.1"/>
    </source>
</evidence>
<comment type="caution">
    <text evidence="2">The sequence shown here is derived from an EMBL/GenBank/DDBJ whole genome shotgun (WGS) entry which is preliminary data.</text>
</comment>
<keyword evidence="3" id="KW-1185">Reference proteome</keyword>
<dbReference type="Proteomes" id="UP001196413">
    <property type="component" value="Unassembled WGS sequence"/>
</dbReference>
<evidence type="ECO:0000256" key="1">
    <source>
        <dbReference type="SAM" id="MobiDB-lite"/>
    </source>
</evidence>
<feature type="compositionally biased region" description="Basic and acidic residues" evidence="1">
    <location>
        <begin position="79"/>
        <end position="89"/>
    </location>
</feature>
<accession>A0AAD5MMX7</accession>
<gene>
    <name evidence="2" type="ORF">KIN20_020658</name>
</gene>
<feature type="compositionally biased region" description="Basic residues" evidence="1">
    <location>
        <begin position="62"/>
        <end position="78"/>
    </location>
</feature>
<dbReference type="AlphaFoldDB" id="A0AAD5MMX7"/>
<name>A0AAD5MMX7_PARTN</name>
<evidence type="ECO:0000313" key="3">
    <source>
        <dbReference type="Proteomes" id="UP001196413"/>
    </source>
</evidence>
<reference evidence="2" key="1">
    <citation type="submission" date="2021-06" db="EMBL/GenBank/DDBJ databases">
        <title>Parelaphostrongylus tenuis whole genome reference sequence.</title>
        <authorList>
            <person name="Garwood T.J."/>
            <person name="Larsen P.A."/>
            <person name="Fountain-Jones N.M."/>
            <person name="Garbe J.R."/>
            <person name="Macchietto M.G."/>
            <person name="Kania S.A."/>
            <person name="Gerhold R.W."/>
            <person name="Richards J.E."/>
            <person name="Wolf T.M."/>
        </authorList>
    </citation>
    <scope>NUCLEOTIDE SEQUENCE</scope>
    <source>
        <strain evidence="2">MNPRO001-30</strain>
        <tissue evidence="2">Meninges</tissue>
    </source>
</reference>
<sequence length="126" mass="14469">MLGSNHHHGRQSLEEVPYGKRVKVRFSKTGHLNGVEYSHRAILLTLSLIPVTLKRSSGHSLKSQHSRKTPRRYAPSRHRREDNLLHNDHAQTDLTRSLLRTDTPTFNFPTTELCPAGWQQLAYIPN</sequence>
<feature type="region of interest" description="Disordered" evidence="1">
    <location>
        <begin position="56"/>
        <end position="89"/>
    </location>
</feature>